<keyword evidence="4" id="KW-1185">Reference proteome</keyword>
<name>A0ABY9X0C1_9BACT</name>
<evidence type="ECO:0000313" key="3">
    <source>
        <dbReference type="EMBL" id="WNG48845.1"/>
    </source>
</evidence>
<dbReference type="Gene3D" id="1.10.510.10">
    <property type="entry name" value="Transferase(Phosphotransferase) domain 1"/>
    <property type="match status" value="1"/>
</dbReference>
<feature type="domain" description="Protein kinase" evidence="2">
    <location>
        <begin position="35"/>
        <end position="140"/>
    </location>
</feature>
<dbReference type="Proteomes" id="UP001611383">
    <property type="component" value="Chromosome"/>
</dbReference>
<protein>
    <recommendedName>
        <fullName evidence="2">Protein kinase domain-containing protein</fullName>
    </recommendedName>
</protein>
<reference evidence="3 4" key="1">
    <citation type="submission" date="2019-08" db="EMBL/GenBank/DDBJ databases">
        <title>Archangium and Cystobacter genomes.</title>
        <authorList>
            <person name="Chen I.-C.K."/>
            <person name="Wielgoss S."/>
        </authorList>
    </citation>
    <scope>NUCLEOTIDE SEQUENCE [LARGE SCALE GENOMIC DNA]</scope>
    <source>
        <strain evidence="3 4">Cbm 6</strain>
    </source>
</reference>
<organism evidence="3 4">
    <name type="scientific">Archangium minus</name>
    <dbReference type="NCBI Taxonomy" id="83450"/>
    <lineage>
        <taxon>Bacteria</taxon>
        <taxon>Pseudomonadati</taxon>
        <taxon>Myxococcota</taxon>
        <taxon>Myxococcia</taxon>
        <taxon>Myxococcales</taxon>
        <taxon>Cystobacterineae</taxon>
        <taxon>Archangiaceae</taxon>
        <taxon>Archangium</taxon>
    </lineage>
</organism>
<dbReference type="Pfam" id="PF00069">
    <property type="entry name" value="Pkinase"/>
    <property type="match status" value="1"/>
</dbReference>
<evidence type="ECO:0000256" key="1">
    <source>
        <dbReference type="SAM" id="MobiDB-lite"/>
    </source>
</evidence>
<sequence length="140" mass="15793">MTVRNSVSGWTAPRASAGAARTSSRTARWTSSRDYRLTSRLGDGGQGLVFKAERAGRFFVIKFFQARELDAWGLMEVSSLQKFKHPNIVRVRGYDRWPDPDHGYFYIVMEWVDGLTLEQYALLSLSGNPSPFSLAQPEVS</sequence>
<dbReference type="InterPro" id="IPR011009">
    <property type="entry name" value="Kinase-like_dom_sf"/>
</dbReference>
<dbReference type="EMBL" id="CP043494">
    <property type="protein sequence ID" value="WNG48845.1"/>
    <property type="molecule type" value="Genomic_DNA"/>
</dbReference>
<feature type="compositionally biased region" description="Low complexity" evidence="1">
    <location>
        <begin position="11"/>
        <end position="25"/>
    </location>
</feature>
<evidence type="ECO:0000313" key="4">
    <source>
        <dbReference type="Proteomes" id="UP001611383"/>
    </source>
</evidence>
<gene>
    <name evidence="3" type="ORF">F0U60_35570</name>
</gene>
<proteinExistence type="predicted"/>
<dbReference type="SUPFAM" id="SSF56112">
    <property type="entry name" value="Protein kinase-like (PK-like)"/>
    <property type="match status" value="1"/>
</dbReference>
<accession>A0ABY9X0C1</accession>
<evidence type="ECO:0000259" key="2">
    <source>
        <dbReference type="PROSITE" id="PS50011"/>
    </source>
</evidence>
<dbReference type="PROSITE" id="PS50011">
    <property type="entry name" value="PROTEIN_KINASE_DOM"/>
    <property type="match status" value="1"/>
</dbReference>
<dbReference type="InterPro" id="IPR000719">
    <property type="entry name" value="Prot_kinase_dom"/>
</dbReference>
<feature type="region of interest" description="Disordered" evidence="1">
    <location>
        <begin position="1"/>
        <end position="25"/>
    </location>
</feature>